<comment type="similarity">
    <text evidence="3">Belongs to the universal ribosomal protein uL16 family.</text>
</comment>
<feature type="transmembrane region" description="Helical" evidence="11">
    <location>
        <begin position="463"/>
        <end position="483"/>
    </location>
</feature>
<name>A0A3P7YHC2_HELPZ</name>
<evidence type="ECO:0000256" key="6">
    <source>
        <dbReference type="ARBA" id="ARBA00022980"/>
    </source>
</evidence>
<dbReference type="CDD" id="cd01433">
    <property type="entry name" value="Ribosomal_L16_L10e"/>
    <property type="match status" value="1"/>
</dbReference>
<dbReference type="SUPFAM" id="SSF54686">
    <property type="entry name" value="Ribosomal protein L16p/L10e"/>
    <property type="match status" value="1"/>
</dbReference>
<evidence type="ECO:0000256" key="8">
    <source>
        <dbReference type="ARBA" id="ARBA00023034"/>
    </source>
</evidence>
<dbReference type="GO" id="GO:0000139">
    <property type="term" value="C:Golgi membrane"/>
    <property type="evidence" value="ECO:0007669"/>
    <property type="project" value="UniProtKB-SubCell"/>
</dbReference>
<evidence type="ECO:0000256" key="11">
    <source>
        <dbReference type="SAM" id="Phobius"/>
    </source>
</evidence>
<comment type="similarity">
    <text evidence="2">Belongs to the PGAP2 family.</text>
</comment>
<evidence type="ECO:0000259" key="12">
    <source>
        <dbReference type="Pfam" id="PF10277"/>
    </source>
</evidence>
<feature type="transmembrane region" description="Helical" evidence="11">
    <location>
        <begin position="365"/>
        <end position="384"/>
    </location>
</feature>
<reference evidence="13 14" key="1">
    <citation type="submission" date="2018-11" db="EMBL/GenBank/DDBJ databases">
        <authorList>
            <consortium name="Pathogen Informatics"/>
        </authorList>
    </citation>
    <scope>NUCLEOTIDE SEQUENCE [LARGE SCALE GENOMIC DNA]</scope>
</reference>
<organism evidence="13">
    <name type="scientific">Heligmosomoides polygyrus</name>
    <name type="common">Parasitic roundworm</name>
    <dbReference type="NCBI Taxonomy" id="6339"/>
    <lineage>
        <taxon>Eukaryota</taxon>
        <taxon>Metazoa</taxon>
        <taxon>Ecdysozoa</taxon>
        <taxon>Nematoda</taxon>
        <taxon>Chromadorea</taxon>
        <taxon>Rhabditida</taxon>
        <taxon>Rhabditina</taxon>
        <taxon>Rhabditomorpha</taxon>
        <taxon>Strongyloidea</taxon>
        <taxon>Heligmosomidae</taxon>
        <taxon>Heligmosomoides</taxon>
    </lineage>
</organism>
<proteinExistence type="inferred from homology"/>
<dbReference type="OrthoDB" id="68581at2759"/>
<keyword evidence="7 11" id="KW-1133">Transmembrane helix</keyword>
<dbReference type="InterPro" id="IPR047873">
    <property type="entry name" value="Ribosomal_uL16"/>
</dbReference>
<dbReference type="InterPro" id="IPR019402">
    <property type="entry name" value="CWH43_N"/>
</dbReference>
<protein>
    <submittedName>
        <fullName evidence="15">Ribosomal_L16 domain-containing protein</fullName>
    </submittedName>
</protein>
<evidence type="ECO:0000256" key="9">
    <source>
        <dbReference type="ARBA" id="ARBA00023136"/>
    </source>
</evidence>
<evidence type="ECO:0000313" key="14">
    <source>
        <dbReference type="Proteomes" id="UP000050761"/>
    </source>
</evidence>
<evidence type="ECO:0000256" key="4">
    <source>
        <dbReference type="ARBA" id="ARBA00022502"/>
    </source>
</evidence>
<dbReference type="GO" id="GO:0006412">
    <property type="term" value="P:translation"/>
    <property type="evidence" value="ECO:0007669"/>
    <property type="project" value="InterPro"/>
</dbReference>
<gene>
    <name evidence="13" type="ORF">HPBE_LOCUS7066</name>
</gene>
<evidence type="ECO:0000256" key="10">
    <source>
        <dbReference type="ARBA" id="ARBA00023274"/>
    </source>
</evidence>
<dbReference type="PANTHER" id="PTHR12892:SF11">
    <property type="entry name" value="POST-GPI ATTACHMENT TO PROTEINS FACTOR 2"/>
    <property type="match status" value="1"/>
</dbReference>
<evidence type="ECO:0000313" key="13">
    <source>
        <dbReference type="EMBL" id="VDO70804.1"/>
    </source>
</evidence>
<evidence type="ECO:0000256" key="5">
    <source>
        <dbReference type="ARBA" id="ARBA00022692"/>
    </source>
</evidence>
<dbReference type="GO" id="GO:1990904">
    <property type="term" value="C:ribonucleoprotein complex"/>
    <property type="evidence" value="ECO:0007669"/>
    <property type="project" value="UniProtKB-KW"/>
</dbReference>
<dbReference type="Proteomes" id="UP000050761">
    <property type="component" value="Unassembled WGS sequence"/>
</dbReference>
<sequence length="487" mass="55179">MSWRTGSAVLLQELSNVFCGSQRGMKKYPFPVTFENVKFPPHGEYKLPKMPPEPVYDMEKGEKKYKTTKRMIEARGVEEVHTELIHEQYGLAAIYGGFITAEDFKFVQERVNKNLLNRQFAIWRVDPPWLPRTKKAQGTRLGGGKGSIQHYVTPVKAKRIILEVGGHITEIEAKSFLLYLCERFSFPVEFVSEELLAERRAVEREIAEHNQNPFNWDRLINYSILRAMAYGDDDVLSLPFRLFVFIVAGLPLSALVICVLFSIILHFEEATRTHCGVENWLPSISAAVSTYAPEVYIWRMFIAVHGGPRLFVAFAVRNYLLFSPLRPLSGARSFRLLCHLACALNVMENMFLLGLTAISSVESHVLHKLCFIGFAMTATTYMLLSTPMLFCMSSSGERSYEYKILACAGSIISMVLAMYLYWRHNTYCEPGVYTMFALAEYCIVLSNIAFHSTLYYDFHGKSVILSSTVGVGAAGYSLLPTVIEKDT</sequence>
<accession>A0A3P7YHC2</accession>
<feature type="domain" description="CWH43-like N-terminal" evidence="12">
    <location>
        <begin position="240"/>
        <end position="460"/>
    </location>
</feature>
<keyword evidence="8" id="KW-0333">Golgi apparatus</keyword>
<keyword evidence="10" id="KW-0687">Ribonucleoprotein</keyword>
<dbReference type="Pfam" id="PF10277">
    <property type="entry name" value="Frag1"/>
    <property type="match status" value="1"/>
</dbReference>
<keyword evidence="5 11" id="KW-0812">Transmembrane</keyword>
<comment type="subcellular location">
    <subcellularLocation>
        <location evidence="1">Golgi apparatus membrane</location>
        <topology evidence="1">Multi-pass membrane protein</topology>
    </subcellularLocation>
</comment>
<dbReference type="PANTHER" id="PTHR12892">
    <property type="entry name" value="FGF RECEPTOR ACTIVATING PROTEIN 1"/>
    <property type="match status" value="1"/>
</dbReference>
<evidence type="ECO:0000256" key="7">
    <source>
        <dbReference type="ARBA" id="ARBA00022989"/>
    </source>
</evidence>
<dbReference type="InterPro" id="IPR039545">
    <property type="entry name" value="PGAP2"/>
</dbReference>
<feature type="transmembrane region" description="Helical" evidence="11">
    <location>
        <begin position="336"/>
        <end position="359"/>
    </location>
</feature>
<evidence type="ECO:0000313" key="15">
    <source>
        <dbReference type="WBParaSite" id="HPBE_0000706501-mRNA-1"/>
    </source>
</evidence>
<evidence type="ECO:0000256" key="2">
    <source>
        <dbReference type="ARBA" id="ARBA00007414"/>
    </source>
</evidence>
<dbReference type="GO" id="GO:0005840">
    <property type="term" value="C:ribosome"/>
    <property type="evidence" value="ECO:0007669"/>
    <property type="project" value="UniProtKB-KW"/>
</dbReference>
<evidence type="ECO:0000256" key="1">
    <source>
        <dbReference type="ARBA" id="ARBA00004653"/>
    </source>
</evidence>
<keyword evidence="9 11" id="KW-0472">Membrane</keyword>
<dbReference type="InterPro" id="IPR016180">
    <property type="entry name" value="Ribosomal_uL16_dom"/>
</dbReference>
<dbReference type="Gene3D" id="3.90.1170.10">
    <property type="entry name" value="Ribosomal protein L10e/L16"/>
    <property type="match status" value="1"/>
</dbReference>
<dbReference type="InterPro" id="IPR036920">
    <property type="entry name" value="Ribosomal_uL16_sf"/>
</dbReference>
<keyword evidence="14" id="KW-1185">Reference proteome</keyword>
<dbReference type="GO" id="GO:0003735">
    <property type="term" value="F:structural constituent of ribosome"/>
    <property type="evidence" value="ECO:0007669"/>
    <property type="project" value="InterPro"/>
</dbReference>
<dbReference type="AlphaFoldDB" id="A0A3P7YHC2"/>
<feature type="transmembrane region" description="Helical" evidence="11">
    <location>
        <begin position="242"/>
        <end position="264"/>
    </location>
</feature>
<evidence type="ECO:0000256" key="3">
    <source>
        <dbReference type="ARBA" id="ARBA00008931"/>
    </source>
</evidence>
<keyword evidence="4" id="KW-0337">GPI-anchor biosynthesis</keyword>
<reference evidence="15" key="2">
    <citation type="submission" date="2019-09" db="UniProtKB">
        <authorList>
            <consortium name="WormBaseParasite"/>
        </authorList>
    </citation>
    <scope>IDENTIFICATION</scope>
</reference>
<dbReference type="Pfam" id="PF00252">
    <property type="entry name" value="Ribosomal_L16"/>
    <property type="match status" value="1"/>
</dbReference>
<dbReference type="WBParaSite" id="HPBE_0000706501-mRNA-1">
    <property type="protein sequence ID" value="HPBE_0000706501-mRNA-1"/>
    <property type="gene ID" value="HPBE_0000706501"/>
</dbReference>
<feature type="transmembrane region" description="Helical" evidence="11">
    <location>
        <begin position="404"/>
        <end position="422"/>
    </location>
</feature>
<dbReference type="EMBL" id="UZAH01025806">
    <property type="protein sequence ID" value="VDO70804.1"/>
    <property type="molecule type" value="Genomic_DNA"/>
</dbReference>
<keyword evidence="6" id="KW-0689">Ribosomal protein</keyword>
<dbReference type="GO" id="GO:0005789">
    <property type="term" value="C:endoplasmic reticulum membrane"/>
    <property type="evidence" value="ECO:0007669"/>
    <property type="project" value="TreeGrafter"/>
</dbReference>
<dbReference type="GO" id="GO:0006506">
    <property type="term" value="P:GPI anchor biosynthetic process"/>
    <property type="evidence" value="ECO:0007669"/>
    <property type="project" value="UniProtKB-KW"/>
</dbReference>
<feature type="transmembrane region" description="Helical" evidence="11">
    <location>
        <begin position="434"/>
        <end position="456"/>
    </location>
</feature>